<evidence type="ECO:0000256" key="2">
    <source>
        <dbReference type="ARBA" id="ARBA00022679"/>
    </source>
</evidence>
<evidence type="ECO:0000256" key="9">
    <source>
        <dbReference type="ARBA" id="ARBA00076038"/>
    </source>
</evidence>
<keyword evidence="2 13" id="KW-0808">Transferase</keyword>
<dbReference type="Pfam" id="PF01743">
    <property type="entry name" value="PolyA_pol"/>
    <property type="match status" value="1"/>
</dbReference>
<organism evidence="16 17">
    <name type="scientific">Lachancea nothofagi CBS 11611</name>
    <dbReference type="NCBI Taxonomy" id="1266666"/>
    <lineage>
        <taxon>Eukaryota</taxon>
        <taxon>Fungi</taxon>
        <taxon>Dikarya</taxon>
        <taxon>Ascomycota</taxon>
        <taxon>Saccharomycotina</taxon>
        <taxon>Saccharomycetes</taxon>
        <taxon>Saccharomycetales</taxon>
        <taxon>Saccharomycetaceae</taxon>
        <taxon>Lachancea</taxon>
    </lineage>
</organism>
<evidence type="ECO:0000256" key="13">
    <source>
        <dbReference type="RuleBase" id="RU003953"/>
    </source>
</evidence>
<keyword evidence="3" id="KW-0547">Nucleotide-binding</keyword>
<evidence type="ECO:0000256" key="12">
    <source>
        <dbReference type="ARBA" id="ARBA00082324"/>
    </source>
</evidence>
<protein>
    <recommendedName>
        <fullName evidence="8">CCA tRNA nucleotidyltransferase, mitochondrial</fullName>
        <ecNumber evidence="7">2.7.7.72</ecNumber>
    </recommendedName>
    <alternativeName>
        <fullName evidence="10">CCA-adding enzyme</fullName>
    </alternativeName>
    <alternativeName>
        <fullName evidence="9">tRNA CCA-pyrophosphorylase</fullName>
    </alternativeName>
    <alternativeName>
        <fullName evidence="11">tRNA adenylyltransferase</fullName>
    </alternativeName>
    <alternativeName>
        <fullName evidence="12">tRNA nucleotidyltransferase</fullName>
    </alternativeName>
</protein>
<dbReference type="AlphaFoldDB" id="A0A1G4J7F6"/>
<dbReference type="GO" id="GO:0004810">
    <property type="term" value="F:CCA tRNA nucleotidyltransferase activity"/>
    <property type="evidence" value="ECO:0007669"/>
    <property type="project" value="UniProtKB-EC"/>
</dbReference>
<feature type="domain" description="tRNA nucleotidyltransferase/poly(A) polymerase RNA and SrmB- binding" evidence="15">
    <location>
        <begin position="219"/>
        <end position="278"/>
    </location>
</feature>
<comment type="catalytic activity">
    <reaction evidence="5">
        <text>a tRNA precursor + 2 CTP + ATP = a tRNA with a 3' CCA end + 3 diphosphate</text>
        <dbReference type="Rhea" id="RHEA:14433"/>
        <dbReference type="Rhea" id="RHEA-COMP:10465"/>
        <dbReference type="Rhea" id="RHEA-COMP:10468"/>
        <dbReference type="ChEBI" id="CHEBI:30616"/>
        <dbReference type="ChEBI" id="CHEBI:33019"/>
        <dbReference type="ChEBI" id="CHEBI:37563"/>
        <dbReference type="ChEBI" id="CHEBI:74896"/>
        <dbReference type="ChEBI" id="CHEBI:83071"/>
        <dbReference type="EC" id="2.7.7.72"/>
    </reaction>
</comment>
<accession>A0A1G4J7F6</accession>
<name>A0A1G4J7F6_9SACH</name>
<proteinExistence type="inferred from homology"/>
<evidence type="ECO:0000313" key="16">
    <source>
        <dbReference type="EMBL" id="SCU85839.1"/>
    </source>
</evidence>
<dbReference type="EMBL" id="LT598446">
    <property type="protein sequence ID" value="SCU85839.1"/>
    <property type="molecule type" value="Genomic_DNA"/>
</dbReference>
<comment type="similarity">
    <text evidence="1 13">Belongs to the tRNA nucleotidyltransferase/poly(A) polymerase family.</text>
</comment>
<evidence type="ECO:0000256" key="6">
    <source>
        <dbReference type="ARBA" id="ARBA00056517"/>
    </source>
</evidence>
<evidence type="ECO:0000256" key="7">
    <source>
        <dbReference type="ARBA" id="ARBA00066885"/>
    </source>
</evidence>
<dbReference type="Gene3D" id="1.10.3090.10">
    <property type="entry name" value="cca-adding enzyme, domain 2"/>
    <property type="match status" value="1"/>
</dbReference>
<dbReference type="FunFam" id="3.30.460.10:FF:000019">
    <property type="entry name" value="tRNA nucleotidyltransferase cca2"/>
    <property type="match status" value="1"/>
</dbReference>
<dbReference type="PANTHER" id="PTHR13734:SF5">
    <property type="entry name" value="CCA TRNA NUCLEOTIDYLTRANSFERASE, MITOCHONDRIAL"/>
    <property type="match status" value="1"/>
</dbReference>
<evidence type="ECO:0000256" key="10">
    <source>
        <dbReference type="ARBA" id="ARBA00077436"/>
    </source>
</evidence>
<dbReference type="Pfam" id="PF12627">
    <property type="entry name" value="PolyA_pol_RNAbd"/>
    <property type="match status" value="1"/>
</dbReference>
<reference evidence="17" key="1">
    <citation type="submission" date="2016-03" db="EMBL/GenBank/DDBJ databases">
        <authorList>
            <person name="Devillers Hugo."/>
        </authorList>
    </citation>
    <scope>NUCLEOTIDE SEQUENCE [LARGE SCALE GENOMIC DNA]</scope>
</reference>
<evidence type="ECO:0000259" key="14">
    <source>
        <dbReference type="Pfam" id="PF01743"/>
    </source>
</evidence>
<dbReference type="GO" id="GO:0052929">
    <property type="term" value="F:ATP:3'-cytidine-cytidine-tRNA adenylyltransferase activity"/>
    <property type="evidence" value="ECO:0007669"/>
    <property type="project" value="TreeGrafter"/>
</dbReference>
<dbReference type="PANTHER" id="PTHR13734">
    <property type="entry name" value="TRNA-NUCLEOTIDYLTRANSFERASE"/>
    <property type="match status" value="1"/>
</dbReference>
<evidence type="ECO:0000256" key="4">
    <source>
        <dbReference type="ARBA" id="ARBA00022884"/>
    </source>
</evidence>
<evidence type="ECO:0000256" key="8">
    <source>
        <dbReference type="ARBA" id="ARBA00072969"/>
    </source>
</evidence>
<dbReference type="CDD" id="cd05398">
    <property type="entry name" value="NT_ClassII-CCAase"/>
    <property type="match status" value="1"/>
</dbReference>
<dbReference type="GO" id="GO:0003723">
    <property type="term" value="F:RNA binding"/>
    <property type="evidence" value="ECO:0007669"/>
    <property type="project" value="UniProtKB-KW"/>
</dbReference>
<dbReference type="GO" id="GO:0001680">
    <property type="term" value="P:tRNA 3'-terminal CCA addition"/>
    <property type="evidence" value="ECO:0007669"/>
    <property type="project" value="UniProtKB-ARBA"/>
</dbReference>
<dbReference type="InterPro" id="IPR032828">
    <property type="entry name" value="PolyA_RNA-bd"/>
</dbReference>
<evidence type="ECO:0000259" key="15">
    <source>
        <dbReference type="Pfam" id="PF12627"/>
    </source>
</evidence>
<gene>
    <name evidence="16" type="ORF">LANO_0C05644G</name>
</gene>
<comment type="function">
    <text evidence="6">Nucleotidyltransferase that catalyzes the addition and repair of the essential 3'-terminal CCA sequence in tRNAs, which is necessary for the attachment of amino acids to the 3' terminus of tRNA molecules, using CTP and ATP as substrates. tRNA 3'-terminal CCA addition is required both for tRNA processing and repair. Also involved in tRNA surveillance by mediating tandem CCA addition to generate a CCACCA at the 3' terminus of unstable tRNAs. While stable tRNAs receive only 3'-terminal CCA, unstable tRNAs are marked with CCACCA and rapidly degraded. The structural flexibility of RNA controls the choice between CCA versus CCACCA addition: following the first CCA addition cycle, nucleotide-binding to the active site triggers a clockwise screw motion, producing torque on the RNA. This ejects stable RNAs, whereas unstable RNAs are refolded while bound to the enzyme and subjected to a second CCA catalytic cycle.</text>
</comment>
<evidence type="ECO:0000313" key="17">
    <source>
        <dbReference type="Proteomes" id="UP000189911"/>
    </source>
</evidence>
<dbReference type="EC" id="2.7.7.72" evidence="7"/>
<evidence type="ECO:0000256" key="11">
    <source>
        <dbReference type="ARBA" id="ARBA00080500"/>
    </source>
</evidence>
<dbReference type="InterPro" id="IPR002646">
    <property type="entry name" value="PolA_pol_head_dom"/>
</dbReference>
<feature type="domain" description="Poly A polymerase head" evidence="14">
    <location>
        <begin position="50"/>
        <end position="192"/>
    </location>
</feature>
<evidence type="ECO:0000256" key="1">
    <source>
        <dbReference type="ARBA" id="ARBA00007265"/>
    </source>
</evidence>
<keyword evidence="4 13" id="KW-0694">RNA-binding</keyword>
<keyword evidence="17" id="KW-1185">Reference proteome</keyword>
<dbReference type="GO" id="GO:0005759">
    <property type="term" value="C:mitochondrial matrix"/>
    <property type="evidence" value="ECO:0007669"/>
    <property type="project" value="UniProtKB-ARBA"/>
</dbReference>
<dbReference type="GO" id="GO:0052927">
    <property type="term" value="F:CC tRNA cytidylyltransferase activity"/>
    <property type="evidence" value="ECO:0007669"/>
    <property type="project" value="TreeGrafter"/>
</dbReference>
<evidence type="ECO:0000256" key="3">
    <source>
        <dbReference type="ARBA" id="ARBA00022741"/>
    </source>
</evidence>
<evidence type="ECO:0000256" key="5">
    <source>
        <dbReference type="ARBA" id="ARBA00050431"/>
    </source>
</evidence>
<dbReference type="InterPro" id="IPR043519">
    <property type="entry name" value="NT_sf"/>
</dbReference>
<dbReference type="SUPFAM" id="SSF81301">
    <property type="entry name" value="Nucleotidyltransferase"/>
    <property type="match status" value="1"/>
</dbReference>
<sequence>MLKRAASSLVQRRMIPKLTLTKTEQDICSLLKDYSQEYNQKNALAEPLMLRITGGWVRDKLLGLNSHDLDIAVNAMSGEQFALGLSDYLNRHHQVYGITPHSIHKIDKNPEKSKHLETATTKLFGIEVDFVNLRSEEYTNESRIPVMEFGTPKQDALRRDATLNALFYNIQCDEIEDFTGTGLEDLERGVLRTPLPPLQTFLDDPLRVLRLIRFASRFGFTIDPETYQAMQDKEINKALEVKISRERVGVEIQKILQGPNPLLGLKLIQEAGLDNVIFYWHSDPAIIAYNTEMTEMSEHNQAYSNLNSHIALVIKKLPILLEKSPKLRAYWSERPTFKQNFILSIILAPFRGIKIVWNPQKALNRELSLPESIIKDGLKLGRNDSDLVGRCVESHPEYNEMVLSYEIMSRSEIGMILRGFKGQWEEAHLANLALAFCLNESSLDQYQKFYKFVFNQNLQDAHSLKPMIDGKTLSKQLNIKPGPWMSGVVTEMIKWQLDNPLCGEAEIMQFIREILPTYTSK</sequence>
<dbReference type="OrthoDB" id="445712at2759"/>
<dbReference type="Proteomes" id="UP000189911">
    <property type="component" value="Chromosome C"/>
</dbReference>
<dbReference type="SUPFAM" id="SSF81891">
    <property type="entry name" value="Poly A polymerase C-terminal region-like"/>
    <property type="match status" value="1"/>
</dbReference>
<dbReference type="Gene3D" id="3.30.460.10">
    <property type="entry name" value="Beta Polymerase, domain 2"/>
    <property type="match status" value="1"/>
</dbReference>
<dbReference type="GO" id="GO:0000166">
    <property type="term" value="F:nucleotide binding"/>
    <property type="evidence" value="ECO:0007669"/>
    <property type="project" value="UniProtKB-KW"/>
</dbReference>